<gene>
    <name evidence="5" type="ORF">BKA23_0110</name>
</gene>
<dbReference type="Proteomes" id="UP000318297">
    <property type="component" value="Unassembled WGS sequence"/>
</dbReference>
<dbReference type="GO" id="GO:0006950">
    <property type="term" value="P:response to stress"/>
    <property type="evidence" value="ECO:0007669"/>
    <property type="project" value="TreeGrafter"/>
</dbReference>
<keyword evidence="3" id="KW-0804">Transcription</keyword>
<dbReference type="PROSITE" id="PS50995">
    <property type="entry name" value="HTH_MARR_2"/>
    <property type="match status" value="1"/>
</dbReference>
<organism evidence="5 6">
    <name type="scientific">Rudaeicoccus suwonensis</name>
    <dbReference type="NCBI Taxonomy" id="657409"/>
    <lineage>
        <taxon>Bacteria</taxon>
        <taxon>Bacillati</taxon>
        <taxon>Actinomycetota</taxon>
        <taxon>Actinomycetes</taxon>
        <taxon>Micrococcales</taxon>
        <taxon>Dermacoccaceae</taxon>
        <taxon>Rudaeicoccus</taxon>
    </lineage>
</organism>
<feature type="domain" description="HTH marR-type" evidence="4">
    <location>
        <begin position="8"/>
        <end position="140"/>
    </location>
</feature>
<dbReference type="InterPro" id="IPR039422">
    <property type="entry name" value="MarR/SlyA-like"/>
</dbReference>
<dbReference type="Gene3D" id="1.10.10.10">
    <property type="entry name" value="Winged helix-like DNA-binding domain superfamily/Winged helix DNA-binding domain"/>
    <property type="match status" value="1"/>
</dbReference>
<dbReference type="InterPro" id="IPR023187">
    <property type="entry name" value="Tscrpt_reg_MarR-type_CS"/>
</dbReference>
<sequence>MPIDHAVATELSTELIHMVKRVESLRAHAPRLHPGLEPSAYPLLFVLTTGPMRISALAESIHSDVSTVSRQVTHLVQQDLVAKVSDPDDGRAQRVALTENGQSFVTRLQDGRGSWFQHLLHDWNDIEVRQFSGYLRRFIDDLSVEIERLRLDGPLTEFPPNPDTRKDAS</sequence>
<dbReference type="InterPro" id="IPR000835">
    <property type="entry name" value="HTH_MarR-typ"/>
</dbReference>
<dbReference type="PROSITE" id="PS01117">
    <property type="entry name" value="HTH_MARR_1"/>
    <property type="match status" value="1"/>
</dbReference>
<name>A0A561E6U4_9MICO</name>
<evidence type="ECO:0000313" key="6">
    <source>
        <dbReference type="Proteomes" id="UP000318297"/>
    </source>
</evidence>
<evidence type="ECO:0000256" key="1">
    <source>
        <dbReference type="ARBA" id="ARBA00023015"/>
    </source>
</evidence>
<dbReference type="InterPro" id="IPR036390">
    <property type="entry name" value="WH_DNA-bd_sf"/>
</dbReference>
<dbReference type="InterPro" id="IPR036388">
    <property type="entry name" value="WH-like_DNA-bd_sf"/>
</dbReference>
<dbReference type="PANTHER" id="PTHR33164:SF57">
    <property type="entry name" value="MARR-FAMILY TRANSCRIPTIONAL REGULATOR"/>
    <property type="match status" value="1"/>
</dbReference>
<dbReference type="Pfam" id="PF01047">
    <property type="entry name" value="MarR"/>
    <property type="match status" value="1"/>
</dbReference>
<keyword evidence="6" id="KW-1185">Reference proteome</keyword>
<proteinExistence type="predicted"/>
<comment type="caution">
    <text evidence="5">The sequence shown here is derived from an EMBL/GenBank/DDBJ whole genome shotgun (WGS) entry which is preliminary data.</text>
</comment>
<evidence type="ECO:0000256" key="2">
    <source>
        <dbReference type="ARBA" id="ARBA00023125"/>
    </source>
</evidence>
<accession>A0A561E6U4</accession>
<reference evidence="5 6" key="1">
    <citation type="submission" date="2019-06" db="EMBL/GenBank/DDBJ databases">
        <title>Sequencing the genomes of 1000 actinobacteria strains.</title>
        <authorList>
            <person name="Klenk H.-P."/>
        </authorList>
    </citation>
    <scope>NUCLEOTIDE SEQUENCE [LARGE SCALE GENOMIC DNA]</scope>
    <source>
        <strain evidence="5 6">DSM 19560</strain>
    </source>
</reference>
<evidence type="ECO:0000313" key="5">
    <source>
        <dbReference type="EMBL" id="TWE11348.1"/>
    </source>
</evidence>
<protein>
    <submittedName>
        <fullName evidence="5">MarR family transcriptional regulator</fullName>
    </submittedName>
</protein>
<dbReference type="AlphaFoldDB" id="A0A561E6U4"/>
<dbReference type="SUPFAM" id="SSF46785">
    <property type="entry name" value="Winged helix' DNA-binding domain"/>
    <property type="match status" value="1"/>
</dbReference>
<evidence type="ECO:0000256" key="3">
    <source>
        <dbReference type="ARBA" id="ARBA00023163"/>
    </source>
</evidence>
<evidence type="ECO:0000259" key="4">
    <source>
        <dbReference type="PROSITE" id="PS50995"/>
    </source>
</evidence>
<keyword evidence="2" id="KW-0238">DNA-binding</keyword>
<dbReference type="EMBL" id="VIVQ01000001">
    <property type="protein sequence ID" value="TWE11348.1"/>
    <property type="molecule type" value="Genomic_DNA"/>
</dbReference>
<dbReference type="SMART" id="SM00347">
    <property type="entry name" value="HTH_MARR"/>
    <property type="match status" value="1"/>
</dbReference>
<dbReference type="GO" id="GO:0003700">
    <property type="term" value="F:DNA-binding transcription factor activity"/>
    <property type="evidence" value="ECO:0007669"/>
    <property type="project" value="InterPro"/>
</dbReference>
<dbReference type="PANTHER" id="PTHR33164">
    <property type="entry name" value="TRANSCRIPTIONAL REGULATOR, MARR FAMILY"/>
    <property type="match status" value="1"/>
</dbReference>
<keyword evidence="1" id="KW-0805">Transcription regulation</keyword>
<dbReference type="GO" id="GO:0003677">
    <property type="term" value="F:DNA binding"/>
    <property type="evidence" value="ECO:0007669"/>
    <property type="project" value="UniProtKB-KW"/>
</dbReference>
<dbReference type="RefSeq" id="WP_170226309.1">
    <property type="nucleotide sequence ID" value="NZ_VIVQ01000001.1"/>
</dbReference>